<dbReference type="InterPro" id="IPR006153">
    <property type="entry name" value="Cation/H_exchanger_TM"/>
</dbReference>
<reference evidence="12 13" key="2">
    <citation type="submission" date="2018-11" db="EMBL/GenBank/DDBJ databases">
        <authorList>
            <consortium name="Pathogen Informatics"/>
        </authorList>
    </citation>
    <scope>NUCLEOTIDE SEQUENCE [LARGE SCALE GENOMIC DNA]</scope>
    <source>
        <strain evidence="12 13">Egypt</strain>
    </source>
</reference>
<keyword evidence="8" id="KW-0739">Sodium transport</keyword>
<evidence type="ECO:0000256" key="5">
    <source>
        <dbReference type="ARBA" id="ARBA00023053"/>
    </source>
</evidence>
<proteinExistence type="predicted"/>
<feature type="transmembrane region" description="Helical" evidence="10">
    <location>
        <begin position="7"/>
        <end position="25"/>
    </location>
</feature>
<dbReference type="InterPro" id="IPR004709">
    <property type="entry name" value="NaH_exchanger"/>
</dbReference>
<comment type="subcellular location">
    <subcellularLocation>
        <location evidence="1">Membrane</location>
        <topology evidence="1">Multi-pass membrane protein</topology>
    </subcellularLocation>
</comment>
<keyword evidence="5" id="KW-0915">Sodium</keyword>
<dbReference type="GO" id="GO:0005886">
    <property type="term" value="C:plasma membrane"/>
    <property type="evidence" value="ECO:0007669"/>
    <property type="project" value="TreeGrafter"/>
</dbReference>
<dbReference type="Gene3D" id="6.10.140.1330">
    <property type="match status" value="1"/>
</dbReference>
<dbReference type="GO" id="GO:0015385">
    <property type="term" value="F:sodium:proton antiporter activity"/>
    <property type="evidence" value="ECO:0007669"/>
    <property type="project" value="InterPro"/>
</dbReference>
<evidence type="ECO:0000256" key="8">
    <source>
        <dbReference type="ARBA" id="ARBA00023201"/>
    </source>
</evidence>
<evidence type="ECO:0000313" key="14">
    <source>
        <dbReference type="WBParaSite" id="ECPE_0000798201-mRNA-1"/>
    </source>
</evidence>
<feature type="domain" description="Cation/H+ exchanger transmembrane" evidence="11">
    <location>
        <begin position="66"/>
        <end position="450"/>
    </location>
</feature>
<feature type="transmembrane region" description="Helical" evidence="10">
    <location>
        <begin position="146"/>
        <end position="170"/>
    </location>
</feature>
<dbReference type="EMBL" id="UZAN01045320">
    <property type="protein sequence ID" value="VDP82453.1"/>
    <property type="molecule type" value="Genomic_DNA"/>
</dbReference>
<feature type="transmembrane region" description="Helical" evidence="10">
    <location>
        <begin position="54"/>
        <end position="74"/>
    </location>
</feature>
<evidence type="ECO:0000256" key="6">
    <source>
        <dbReference type="ARBA" id="ARBA00023065"/>
    </source>
</evidence>
<sequence>MKVYNLAIYFSSLYILICLIGSTLSTTGTNETGGEEENPLVERIQAAHWKWHEYSVHITIMLFLMIMVLIKIAFRKIPYIAQYVPESLLLIIIGIIFGGIVRYGIHKGSYEDTLWVLTPTLFFDYLLPPIVLESAYSLYNRTFSEYLGVVLIFAVLGTIFNFLIIGFAMYGLFKAGAFGPTPLHFNLKGFLLFSSLIVAVDPVAVLAIFQDIVVLYDIMSAFAGKDIVSLHEIGVGVASFFTVSLGGFLIGVIVGIISCLITRIKSHLGAFILILLAYFSYIMTDCVGWSGIISMIGCGLIQAAYAFHNLDAKSVSLVHQLTKLAAEICESMIFLYLGIEIVSVKLRWHTGFMLWGLVLCLLARALIVLVVTAIVNAVHVDGTKISLTEQAILIYGGLRGAVAFSLAVLLEHRHFGFQGEYSRRLIITEALFIILFTVGFMGMTMKPLVKLLKIRMQGREPLSLFGVLNSSVTDETMAGLEVITGVKGRNRIRELFMRLDDKYFRHWLIQDPETHDEKMMKVYEKISLKLHDAQIRPDRQKSILADLPDALRQKFLESEYQTQPLLPASWPVEDVADLELGSDDSEMAAAFAKCMRSTRRPTLIPNDKRQMGFGDTLHGVMRARLMSQVRPRGRQPRGTYNEGFASNESE</sequence>
<dbReference type="InterPro" id="IPR018422">
    <property type="entry name" value="Cation/H_exchanger_CPA1"/>
</dbReference>
<evidence type="ECO:0000313" key="13">
    <source>
        <dbReference type="Proteomes" id="UP000272942"/>
    </source>
</evidence>
<reference evidence="14" key="1">
    <citation type="submission" date="2016-06" db="UniProtKB">
        <authorList>
            <consortium name="WormBaseParasite"/>
        </authorList>
    </citation>
    <scope>IDENTIFICATION</scope>
</reference>
<gene>
    <name evidence="12" type="ORF">ECPE_LOCUS7961</name>
</gene>
<dbReference type="Pfam" id="PF00999">
    <property type="entry name" value="Na_H_Exchanger"/>
    <property type="match status" value="1"/>
</dbReference>
<name>A0A183ALX6_9TREM</name>
<dbReference type="WBParaSite" id="ECPE_0000798201-mRNA-1">
    <property type="protein sequence ID" value="ECPE_0000798201-mRNA-1"/>
    <property type="gene ID" value="ECPE_0000798201"/>
</dbReference>
<evidence type="ECO:0000256" key="3">
    <source>
        <dbReference type="ARBA" id="ARBA00022692"/>
    </source>
</evidence>
<organism evidence="14">
    <name type="scientific">Echinostoma caproni</name>
    <dbReference type="NCBI Taxonomy" id="27848"/>
    <lineage>
        <taxon>Eukaryota</taxon>
        <taxon>Metazoa</taxon>
        <taxon>Spiralia</taxon>
        <taxon>Lophotrochozoa</taxon>
        <taxon>Platyhelminthes</taxon>
        <taxon>Trematoda</taxon>
        <taxon>Digenea</taxon>
        <taxon>Plagiorchiida</taxon>
        <taxon>Echinostomata</taxon>
        <taxon>Echinostomatoidea</taxon>
        <taxon>Echinostomatidae</taxon>
        <taxon>Echinostoma</taxon>
    </lineage>
</organism>
<dbReference type="AlphaFoldDB" id="A0A183ALX6"/>
<dbReference type="PANTHER" id="PTHR10110">
    <property type="entry name" value="SODIUM/HYDROGEN EXCHANGER"/>
    <property type="match status" value="1"/>
</dbReference>
<feature type="transmembrane region" description="Helical" evidence="10">
    <location>
        <begin position="190"/>
        <end position="213"/>
    </location>
</feature>
<feature type="transmembrane region" description="Helical" evidence="10">
    <location>
        <begin position="268"/>
        <end position="283"/>
    </location>
</feature>
<dbReference type="Proteomes" id="UP000272942">
    <property type="component" value="Unassembled WGS sequence"/>
</dbReference>
<dbReference type="GO" id="GO:0098719">
    <property type="term" value="P:sodium ion import across plasma membrane"/>
    <property type="evidence" value="ECO:0007669"/>
    <property type="project" value="TreeGrafter"/>
</dbReference>
<dbReference type="OrthoDB" id="196264at2759"/>
<keyword evidence="7 10" id="KW-0472">Membrane</keyword>
<evidence type="ECO:0000256" key="7">
    <source>
        <dbReference type="ARBA" id="ARBA00023136"/>
    </source>
</evidence>
<protein>
    <submittedName>
        <fullName evidence="14">Na_H_Exchanger domain-containing protein</fullName>
    </submittedName>
</protein>
<feature type="region of interest" description="Disordered" evidence="9">
    <location>
        <begin position="629"/>
        <end position="650"/>
    </location>
</feature>
<keyword evidence="4 10" id="KW-1133">Transmembrane helix</keyword>
<feature type="transmembrane region" description="Helical" evidence="10">
    <location>
        <begin position="289"/>
        <end position="307"/>
    </location>
</feature>
<accession>A0A183ALX6</accession>
<dbReference type="PRINTS" id="PR01084">
    <property type="entry name" value="NAHEXCHNGR"/>
</dbReference>
<evidence type="ECO:0000256" key="9">
    <source>
        <dbReference type="SAM" id="MobiDB-lite"/>
    </source>
</evidence>
<feature type="transmembrane region" description="Helical" evidence="10">
    <location>
        <begin position="86"/>
        <end position="105"/>
    </location>
</feature>
<evidence type="ECO:0000256" key="2">
    <source>
        <dbReference type="ARBA" id="ARBA00022448"/>
    </source>
</evidence>
<keyword evidence="6" id="KW-0406">Ion transport</keyword>
<dbReference type="GO" id="GO:0051453">
    <property type="term" value="P:regulation of intracellular pH"/>
    <property type="evidence" value="ECO:0007669"/>
    <property type="project" value="TreeGrafter"/>
</dbReference>
<feature type="transmembrane region" description="Helical" evidence="10">
    <location>
        <begin position="392"/>
        <end position="410"/>
    </location>
</feature>
<feature type="transmembrane region" description="Helical" evidence="10">
    <location>
        <begin position="352"/>
        <end position="380"/>
    </location>
</feature>
<keyword evidence="3 10" id="KW-0812">Transmembrane</keyword>
<keyword evidence="13" id="KW-1185">Reference proteome</keyword>
<evidence type="ECO:0000256" key="4">
    <source>
        <dbReference type="ARBA" id="ARBA00022989"/>
    </source>
</evidence>
<dbReference type="PANTHER" id="PTHR10110:SF126">
    <property type="entry name" value="NA(+)_H(+) EXCHANGER PROTEIN 7"/>
    <property type="match status" value="1"/>
</dbReference>
<feature type="transmembrane region" description="Helical" evidence="10">
    <location>
        <begin position="328"/>
        <end position="346"/>
    </location>
</feature>
<evidence type="ECO:0000313" key="12">
    <source>
        <dbReference type="EMBL" id="VDP82453.1"/>
    </source>
</evidence>
<evidence type="ECO:0000259" key="11">
    <source>
        <dbReference type="Pfam" id="PF00999"/>
    </source>
</evidence>
<evidence type="ECO:0000256" key="10">
    <source>
        <dbReference type="SAM" id="Phobius"/>
    </source>
</evidence>
<feature type="transmembrane region" description="Helical" evidence="10">
    <location>
        <begin position="233"/>
        <end position="261"/>
    </location>
</feature>
<feature type="transmembrane region" description="Helical" evidence="10">
    <location>
        <begin position="430"/>
        <end position="449"/>
    </location>
</feature>
<keyword evidence="2" id="KW-0813">Transport</keyword>
<evidence type="ECO:0000256" key="1">
    <source>
        <dbReference type="ARBA" id="ARBA00004141"/>
    </source>
</evidence>
<dbReference type="GO" id="GO:0015386">
    <property type="term" value="F:potassium:proton antiporter activity"/>
    <property type="evidence" value="ECO:0007669"/>
    <property type="project" value="TreeGrafter"/>
</dbReference>